<dbReference type="HOGENOM" id="CLU_041807_0_0_1"/>
<accession>A0A0D0CMZ8</accession>
<dbReference type="EMBL" id="KN834777">
    <property type="protein sequence ID" value="KIK60027.1"/>
    <property type="molecule type" value="Genomic_DNA"/>
</dbReference>
<evidence type="ECO:0000313" key="3">
    <source>
        <dbReference type="Proteomes" id="UP000053593"/>
    </source>
</evidence>
<dbReference type="AlphaFoldDB" id="A0A0D0CMZ8"/>
<name>A0A0D0CMZ8_9AGAR</name>
<sequence length="386" mass="40801">MSVRATTTSSSPDNQKEPAKCPAPTLNFNSSQWIWTTELVNPPNGSAPAGSRAFRKTFSPPLGKTPAFLTIAFTADNAATLWVNGEEIVSEFAWFTAGRYCVDLTNCGCAILIAIKATNFEGPAGVLVDAVVSYTDGSTSSIVSDGSWRTMVGSVPDNFQSLSLDDSSWPLVQTEGKIPVAPWGTVQLAGTDPQSLATAQWIWTTESAPGGNYPPGARAFRYTMTLPAGHTSGTATVMIAADNEYTLFINGAFIGSGNDFRNAQKYVERVRGPKIVFAVYAVNADSGPNPAGLLASIQVTSSSDRRDTHCGECYSTSYAVTVNDWKAFPGVVPWGFERPGFDDSTWPGAAMEGQNGAAGIPWPYVSPPTKITTVKGSPLPGAPKGS</sequence>
<evidence type="ECO:0000256" key="1">
    <source>
        <dbReference type="SAM" id="MobiDB-lite"/>
    </source>
</evidence>
<feature type="compositionally biased region" description="Polar residues" evidence="1">
    <location>
        <begin position="1"/>
        <end position="13"/>
    </location>
</feature>
<organism evidence="2 3">
    <name type="scientific">Collybiopsis luxurians FD-317 M1</name>
    <dbReference type="NCBI Taxonomy" id="944289"/>
    <lineage>
        <taxon>Eukaryota</taxon>
        <taxon>Fungi</taxon>
        <taxon>Dikarya</taxon>
        <taxon>Basidiomycota</taxon>
        <taxon>Agaricomycotina</taxon>
        <taxon>Agaricomycetes</taxon>
        <taxon>Agaricomycetidae</taxon>
        <taxon>Agaricales</taxon>
        <taxon>Marasmiineae</taxon>
        <taxon>Omphalotaceae</taxon>
        <taxon>Collybiopsis</taxon>
        <taxon>Collybiopsis luxurians</taxon>
    </lineage>
</organism>
<dbReference type="Gene3D" id="2.60.120.260">
    <property type="entry name" value="Galactose-binding domain-like"/>
    <property type="match status" value="2"/>
</dbReference>
<keyword evidence="3" id="KW-1185">Reference proteome</keyword>
<dbReference type="OrthoDB" id="10036721at2759"/>
<proteinExistence type="predicted"/>
<feature type="region of interest" description="Disordered" evidence="1">
    <location>
        <begin position="1"/>
        <end position="22"/>
    </location>
</feature>
<dbReference type="Proteomes" id="UP000053593">
    <property type="component" value="Unassembled WGS sequence"/>
</dbReference>
<gene>
    <name evidence="2" type="ORF">GYMLUDRAFT_226349</name>
</gene>
<protein>
    <submittedName>
        <fullName evidence="2">Unplaced genomic scaffold GYMLUscaffold_29, whole genome shotgun sequence</fullName>
    </submittedName>
</protein>
<reference evidence="2 3" key="1">
    <citation type="submission" date="2014-04" db="EMBL/GenBank/DDBJ databases">
        <title>Evolutionary Origins and Diversification of the Mycorrhizal Mutualists.</title>
        <authorList>
            <consortium name="DOE Joint Genome Institute"/>
            <consortium name="Mycorrhizal Genomics Consortium"/>
            <person name="Kohler A."/>
            <person name="Kuo A."/>
            <person name="Nagy L.G."/>
            <person name="Floudas D."/>
            <person name="Copeland A."/>
            <person name="Barry K.W."/>
            <person name="Cichocki N."/>
            <person name="Veneault-Fourrey C."/>
            <person name="LaButti K."/>
            <person name="Lindquist E.A."/>
            <person name="Lipzen A."/>
            <person name="Lundell T."/>
            <person name="Morin E."/>
            <person name="Murat C."/>
            <person name="Riley R."/>
            <person name="Ohm R."/>
            <person name="Sun H."/>
            <person name="Tunlid A."/>
            <person name="Henrissat B."/>
            <person name="Grigoriev I.V."/>
            <person name="Hibbett D.S."/>
            <person name="Martin F."/>
        </authorList>
    </citation>
    <scope>NUCLEOTIDE SEQUENCE [LARGE SCALE GENOMIC DNA]</scope>
    <source>
        <strain evidence="2 3">FD-317 M1</strain>
    </source>
</reference>
<evidence type="ECO:0000313" key="2">
    <source>
        <dbReference type="EMBL" id="KIK60027.1"/>
    </source>
</evidence>